<accession>A0ABU0S7R8</accession>
<keyword evidence="3" id="KW-1185">Reference proteome</keyword>
<dbReference type="EMBL" id="JAUSZT010000002">
    <property type="protein sequence ID" value="MDQ0995995.1"/>
    <property type="molecule type" value="Genomic_DNA"/>
</dbReference>
<comment type="caution">
    <text evidence="2">The sequence shown here is derived from an EMBL/GenBank/DDBJ whole genome shotgun (WGS) entry which is preliminary data.</text>
</comment>
<name>A0ABU0S7R8_9HYPH</name>
<feature type="compositionally biased region" description="Polar residues" evidence="1">
    <location>
        <begin position="1"/>
        <end position="14"/>
    </location>
</feature>
<gene>
    <name evidence="2" type="ORF">QFZ34_001172</name>
</gene>
<reference evidence="2 3" key="1">
    <citation type="submission" date="2023-07" db="EMBL/GenBank/DDBJ databases">
        <title>Comparative genomics of wheat-associated soil bacteria to identify genetic determinants of phenazine resistance.</title>
        <authorList>
            <person name="Mouncey N."/>
        </authorList>
    </citation>
    <scope>NUCLEOTIDE SEQUENCE [LARGE SCALE GENOMIC DNA]</scope>
    <source>
        <strain evidence="2 3">W4I11</strain>
    </source>
</reference>
<proteinExistence type="predicted"/>
<feature type="region of interest" description="Disordered" evidence="1">
    <location>
        <begin position="1"/>
        <end position="21"/>
    </location>
</feature>
<dbReference type="Proteomes" id="UP001237780">
    <property type="component" value="Unassembled WGS sequence"/>
</dbReference>
<dbReference type="RefSeq" id="WP_307277968.1">
    <property type="nucleotide sequence ID" value="NZ_JAUSZT010000002.1"/>
</dbReference>
<evidence type="ECO:0008006" key="4">
    <source>
        <dbReference type="Google" id="ProtNLM"/>
    </source>
</evidence>
<sequence>MQQSDAGGKYNTSLKEGDPVQVSQNATGMAKWFEATVISNSEAALTVKFADNIQEVVPWNSGRIRESGGVRE</sequence>
<evidence type="ECO:0000313" key="2">
    <source>
        <dbReference type="EMBL" id="MDQ0995995.1"/>
    </source>
</evidence>
<evidence type="ECO:0000256" key="1">
    <source>
        <dbReference type="SAM" id="MobiDB-lite"/>
    </source>
</evidence>
<organism evidence="2 3">
    <name type="scientific">Phyllobacterium ifriqiyense</name>
    <dbReference type="NCBI Taxonomy" id="314238"/>
    <lineage>
        <taxon>Bacteria</taxon>
        <taxon>Pseudomonadati</taxon>
        <taxon>Pseudomonadota</taxon>
        <taxon>Alphaproteobacteria</taxon>
        <taxon>Hyphomicrobiales</taxon>
        <taxon>Phyllobacteriaceae</taxon>
        <taxon>Phyllobacterium</taxon>
    </lineage>
</organism>
<evidence type="ECO:0000313" key="3">
    <source>
        <dbReference type="Proteomes" id="UP001237780"/>
    </source>
</evidence>
<protein>
    <recommendedName>
        <fullName evidence="4">Agenet-like domain-containing protein</fullName>
    </recommendedName>
</protein>